<feature type="domain" description="Protein kinase" evidence="1">
    <location>
        <begin position="25"/>
        <end position="232"/>
    </location>
</feature>
<evidence type="ECO:0000313" key="3">
    <source>
        <dbReference type="Proteomes" id="UP000325081"/>
    </source>
</evidence>
<dbReference type="SUPFAM" id="SSF56112">
    <property type="entry name" value="Protein kinase-like (PK-like)"/>
    <property type="match status" value="1"/>
</dbReference>
<name>A0A5A7PJU9_STRAF</name>
<dbReference type="Proteomes" id="UP000325081">
    <property type="component" value="Unassembled WGS sequence"/>
</dbReference>
<dbReference type="OrthoDB" id="4062651at2759"/>
<dbReference type="AlphaFoldDB" id="A0A5A7PJU9"/>
<dbReference type="PROSITE" id="PS00108">
    <property type="entry name" value="PROTEIN_KINASE_ST"/>
    <property type="match status" value="1"/>
</dbReference>
<dbReference type="EMBL" id="BKCP01004675">
    <property type="protein sequence ID" value="GER33133.1"/>
    <property type="molecule type" value="Genomic_DNA"/>
</dbReference>
<keyword evidence="2" id="KW-0418">Kinase</keyword>
<dbReference type="Gene3D" id="1.10.510.10">
    <property type="entry name" value="Transferase(Phosphotransferase) domain 1"/>
    <property type="match status" value="1"/>
</dbReference>
<gene>
    <name evidence="2" type="ORF">STAS_09243</name>
</gene>
<evidence type="ECO:0000313" key="2">
    <source>
        <dbReference type="EMBL" id="GER33133.1"/>
    </source>
</evidence>
<protein>
    <submittedName>
        <fullName evidence="2">Protein kinase superfamily protein</fullName>
    </submittedName>
</protein>
<accession>A0A5A7PJU9</accession>
<dbReference type="GO" id="GO:0005524">
    <property type="term" value="F:ATP binding"/>
    <property type="evidence" value="ECO:0007669"/>
    <property type="project" value="InterPro"/>
</dbReference>
<reference evidence="3" key="1">
    <citation type="journal article" date="2019" name="Curr. Biol.">
        <title>Genome Sequence of Striga asiatica Provides Insight into the Evolution of Plant Parasitism.</title>
        <authorList>
            <person name="Yoshida S."/>
            <person name="Kim S."/>
            <person name="Wafula E.K."/>
            <person name="Tanskanen J."/>
            <person name="Kim Y.M."/>
            <person name="Honaas L."/>
            <person name="Yang Z."/>
            <person name="Spallek T."/>
            <person name="Conn C.E."/>
            <person name="Ichihashi Y."/>
            <person name="Cheong K."/>
            <person name="Cui S."/>
            <person name="Der J.P."/>
            <person name="Gundlach H."/>
            <person name="Jiao Y."/>
            <person name="Hori C."/>
            <person name="Ishida J.K."/>
            <person name="Kasahara H."/>
            <person name="Kiba T."/>
            <person name="Kim M.S."/>
            <person name="Koo N."/>
            <person name="Laohavisit A."/>
            <person name="Lee Y.H."/>
            <person name="Lumba S."/>
            <person name="McCourt P."/>
            <person name="Mortimer J.C."/>
            <person name="Mutuku J.M."/>
            <person name="Nomura T."/>
            <person name="Sasaki-Sekimoto Y."/>
            <person name="Seto Y."/>
            <person name="Wang Y."/>
            <person name="Wakatake T."/>
            <person name="Sakakibara H."/>
            <person name="Demura T."/>
            <person name="Yamaguchi S."/>
            <person name="Yoneyama K."/>
            <person name="Manabe R.I."/>
            <person name="Nelson D.C."/>
            <person name="Schulman A.H."/>
            <person name="Timko M.P."/>
            <person name="dePamphilis C.W."/>
            <person name="Choi D."/>
            <person name="Shirasu K."/>
        </authorList>
    </citation>
    <scope>NUCLEOTIDE SEQUENCE [LARGE SCALE GENOMIC DNA]</scope>
    <source>
        <strain evidence="3">cv. UVA1</strain>
    </source>
</reference>
<dbReference type="InterPro" id="IPR011009">
    <property type="entry name" value="Kinase-like_dom_sf"/>
</dbReference>
<dbReference type="GO" id="GO:0004672">
    <property type="term" value="F:protein kinase activity"/>
    <property type="evidence" value="ECO:0007669"/>
    <property type="project" value="InterPro"/>
</dbReference>
<proteinExistence type="predicted"/>
<dbReference type="PROSITE" id="PS50011">
    <property type="entry name" value="PROTEIN_KINASE_DOM"/>
    <property type="match status" value="1"/>
</dbReference>
<organism evidence="2 3">
    <name type="scientific">Striga asiatica</name>
    <name type="common">Asiatic witchweed</name>
    <name type="synonym">Buchnera asiatica</name>
    <dbReference type="NCBI Taxonomy" id="4170"/>
    <lineage>
        <taxon>Eukaryota</taxon>
        <taxon>Viridiplantae</taxon>
        <taxon>Streptophyta</taxon>
        <taxon>Embryophyta</taxon>
        <taxon>Tracheophyta</taxon>
        <taxon>Spermatophyta</taxon>
        <taxon>Magnoliopsida</taxon>
        <taxon>eudicotyledons</taxon>
        <taxon>Gunneridae</taxon>
        <taxon>Pentapetalae</taxon>
        <taxon>asterids</taxon>
        <taxon>lamiids</taxon>
        <taxon>Lamiales</taxon>
        <taxon>Orobanchaceae</taxon>
        <taxon>Buchnereae</taxon>
        <taxon>Striga</taxon>
    </lineage>
</organism>
<dbReference type="InterPro" id="IPR008271">
    <property type="entry name" value="Ser/Thr_kinase_AS"/>
</dbReference>
<comment type="caution">
    <text evidence="2">The sequence shown here is derived from an EMBL/GenBank/DDBJ whole genome shotgun (WGS) entry which is preliminary data.</text>
</comment>
<keyword evidence="3" id="KW-1185">Reference proteome</keyword>
<dbReference type="InterPro" id="IPR000719">
    <property type="entry name" value="Prot_kinase_dom"/>
</dbReference>
<dbReference type="PANTHER" id="PTHR45621">
    <property type="entry name" value="OS01G0588500 PROTEIN-RELATED"/>
    <property type="match status" value="1"/>
</dbReference>
<evidence type="ECO:0000259" key="1">
    <source>
        <dbReference type="PROSITE" id="PS50011"/>
    </source>
</evidence>
<dbReference type="InterPro" id="IPR050823">
    <property type="entry name" value="Plant_Ser_Thr_Prot_Kinase"/>
</dbReference>
<keyword evidence="2" id="KW-0808">Transferase</keyword>
<sequence length="232" mass="25849">MSLEVLVGVLDFQIRKLLICFPSLVPTLDLIDEEEIGAISASQGQRRKKKVKGMRKKDEFKGKASHQSTFMNSLRFVCAEEPSPLLRKPNPQICRLLSSPLAPSLCLLGDGVAPAGVLADNYKRVIKKERKSPIISIRLNFAALDYKYVSLAGGLYFQPLPWSLRMKIALNAARGLAFLHSDEIKVIYRDFKTSNIFLDSNYSARLARDGPTDDKSHVSTRVMGTYGYAAPE</sequence>